<dbReference type="Proteomes" id="UP000192472">
    <property type="component" value="Unassembled WGS sequence"/>
</dbReference>
<sequence>MNLPFNRLSKRMHMGLISIWFSGILQAQQPNILWITCEDISPALSMYGDSTAQTPNLDRLAAESTIYTEAYATVGVCAPTRSSIITGMYPISIGTQHMRTGRDMAGWGSRDYSSPSEAVDVNGEAIPLYSAVIPAKVKCFTEYLRKAGYFCTNNPKTDYQFAAPVTAWDENGYQAHWKHRREGQPFFSVFNINVSHESFLWKNKDKPLTVDPATVPVPPYFPDTETVRKDIARNYSNIELMDAQVGVLIEELEAAGLLDNTIIFFFSDHGGPLPRSKRLHYESGLRVPLMVRMPDALKQKYDYDMVSFVDLAPTVLVLANVDVPDYLQGQAFIGGPVARREFIFGSGDRFDEFSDRVRSVISKNYVYVRNFYPEKPAYKDISYRKQIPMMDELLAMNASGELNKNQQYWFRQTKTKEEFYLRKEDPYSLKNRINDPKYQTQIQFLRGAMDEWLTEAKDLGAIPEKELFLKMWPDGKQPKTPKPLVNVKKGKVAIYTKEPGASLAYILSDHEIEPDLDSGWQVYTQPVDIDKGQYLYTLAVRIGYKDSDIVMIEK</sequence>
<evidence type="ECO:0000313" key="6">
    <source>
        <dbReference type="Proteomes" id="UP000192472"/>
    </source>
</evidence>
<dbReference type="GO" id="GO:0016787">
    <property type="term" value="F:hydrolase activity"/>
    <property type="evidence" value="ECO:0007669"/>
    <property type="project" value="UniProtKB-KW"/>
</dbReference>
<keyword evidence="2" id="KW-0378">Hydrolase</keyword>
<keyword evidence="3" id="KW-0732">Signal</keyword>
<name>A0A1W2GBE7_REIFA</name>
<dbReference type="PANTHER" id="PTHR43751:SF1">
    <property type="entry name" value="SULFATASE ATSG-RELATED"/>
    <property type="match status" value="1"/>
</dbReference>
<evidence type="ECO:0000256" key="1">
    <source>
        <dbReference type="ARBA" id="ARBA00008779"/>
    </source>
</evidence>
<evidence type="ECO:0000256" key="3">
    <source>
        <dbReference type="SAM" id="SignalP"/>
    </source>
</evidence>
<dbReference type="PANTHER" id="PTHR43751">
    <property type="entry name" value="SULFATASE"/>
    <property type="match status" value="1"/>
</dbReference>
<proteinExistence type="inferred from homology"/>
<gene>
    <name evidence="5" type="ORF">SAMN04488029_1699</name>
</gene>
<dbReference type="CDD" id="cd16027">
    <property type="entry name" value="SGSH"/>
    <property type="match status" value="1"/>
</dbReference>
<dbReference type="SUPFAM" id="SSF53649">
    <property type="entry name" value="Alkaline phosphatase-like"/>
    <property type="match status" value="1"/>
</dbReference>
<dbReference type="InterPro" id="IPR000917">
    <property type="entry name" value="Sulfatase_N"/>
</dbReference>
<dbReference type="STRING" id="692418.SAMN04488029_1699"/>
<dbReference type="EMBL" id="FWYF01000002">
    <property type="protein sequence ID" value="SMD33844.1"/>
    <property type="molecule type" value="Genomic_DNA"/>
</dbReference>
<dbReference type="Gene3D" id="3.40.720.10">
    <property type="entry name" value="Alkaline Phosphatase, subunit A"/>
    <property type="match status" value="1"/>
</dbReference>
<comment type="similarity">
    <text evidence="1">Belongs to the sulfatase family.</text>
</comment>
<evidence type="ECO:0000313" key="5">
    <source>
        <dbReference type="EMBL" id="SMD33844.1"/>
    </source>
</evidence>
<evidence type="ECO:0000259" key="4">
    <source>
        <dbReference type="Pfam" id="PF00884"/>
    </source>
</evidence>
<feature type="signal peptide" evidence="3">
    <location>
        <begin position="1"/>
        <end position="27"/>
    </location>
</feature>
<dbReference type="InterPro" id="IPR052701">
    <property type="entry name" value="GAG_Ulvan_Degrading_Sulfatases"/>
</dbReference>
<dbReference type="Pfam" id="PF00884">
    <property type="entry name" value="Sulfatase"/>
    <property type="match status" value="1"/>
</dbReference>
<protein>
    <submittedName>
        <fullName evidence="5">Arylsulfatase A</fullName>
    </submittedName>
</protein>
<keyword evidence="6" id="KW-1185">Reference proteome</keyword>
<accession>A0A1W2GBE7</accession>
<evidence type="ECO:0000256" key="2">
    <source>
        <dbReference type="ARBA" id="ARBA00022801"/>
    </source>
</evidence>
<organism evidence="5 6">
    <name type="scientific">Reichenbachiella faecimaris</name>
    <dbReference type="NCBI Taxonomy" id="692418"/>
    <lineage>
        <taxon>Bacteria</taxon>
        <taxon>Pseudomonadati</taxon>
        <taxon>Bacteroidota</taxon>
        <taxon>Cytophagia</taxon>
        <taxon>Cytophagales</taxon>
        <taxon>Reichenbachiellaceae</taxon>
        <taxon>Reichenbachiella</taxon>
    </lineage>
</organism>
<feature type="domain" description="Sulfatase N-terminal" evidence="4">
    <location>
        <begin position="30"/>
        <end position="321"/>
    </location>
</feature>
<dbReference type="InterPro" id="IPR017850">
    <property type="entry name" value="Alkaline_phosphatase_core_sf"/>
</dbReference>
<dbReference type="InterPro" id="IPR024607">
    <property type="entry name" value="Sulfatase_CS"/>
</dbReference>
<reference evidence="5 6" key="1">
    <citation type="submission" date="2017-04" db="EMBL/GenBank/DDBJ databases">
        <authorList>
            <person name="Afonso C.L."/>
            <person name="Miller P.J."/>
            <person name="Scott M.A."/>
            <person name="Spackman E."/>
            <person name="Goraichik I."/>
            <person name="Dimitrov K.M."/>
            <person name="Suarez D.L."/>
            <person name="Swayne D.E."/>
        </authorList>
    </citation>
    <scope>NUCLEOTIDE SEQUENCE [LARGE SCALE GENOMIC DNA]</scope>
    <source>
        <strain evidence="5 6">DSM 26133</strain>
    </source>
</reference>
<dbReference type="PROSITE" id="PS00523">
    <property type="entry name" value="SULFATASE_1"/>
    <property type="match status" value="1"/>
</dbReference>
<feature type="chain" id="PRO_5010722609" evidence="3">
    <location>
        <begin position="28"/>
        <end position="554"/>
    </location>
</feature>
<dbReference type="AlphaFoldDB" id="A0A1W2GBE7"/>